<dbReference type="SUPFAM" id="SSF53784">
    <property type="entry name" value="Phosphofructokinase"/>
    <property type="match status" value="1"/>
</dbReference>
<dbReference type="Gene3D" id="3.40.50.460">
    <property type="entry name" value="Phosphofructokinase domain"/>
    <property type="match status" value="1"/>
</dbReference>
<evidence type="ECO:0000256" key="10">
    <source>
        <dbReference type="ARBA" id="ARBA00048072"/>
    </source>
</evidence>
<keyword evidence="7" id="KW-0460">Magnesium</keyword>
<dbReference type="AlphaFoldDB" id="A0A7Y2E4W0"/>
<protein>
    <submittedName>
        <fullName evidence="12">6-phosphofructokinase</fullName>
    </submittedName>
</protein>
<evidence type="ECO:0000256" key="4">
    <source>
        <dbReference type="ARBA" id="ARBA00022679"/>
    </source>
</evidence>
<comment type="catalytic activity">
    <reaction evidence="10">
        <text>beta-D-fructose 6-phosphate + diphosphate = beta-D-fructose 1,6-bisphosphate + phosphate + H(+)</text>
        <dbReference type="Rhea" id="RHEA:13613"/>
        <dbReference type="ChEBI" id="CHEBI:15378"/>
        <dbReference type="ChEBI" id="CHEBI:32966"/>
        <dbReference type="ChEBI" id="CHEBI:33019"/>
        <dbReference type="ChEBI" id="CHEBI:43474"/>
        <dbReference type="ChEBI" id="CHEBI:57634"/>
        <dbReference type="EC" id="2.7.1.90"/>
    </reaction>
</comment>
<evidence type="ECO:0000256" key="1">
    <source>
        <dbReference type="ARBA" id="ARBA00001946"/>
    </source>
</evidence>
<dbReference type="Gene3D" id="3.40.50.450">
    <property type="match status" value="1"/>
</dbReference>
<accession>A0A7Y2E4W0</accession>
<keyword evidence="5" id="KW-0479">Metal-binding</keyword>
<evidence type="ECO:0000256" key="2">
    <source>
        <dbReference type="ARBA" id="ARBA00003138"/>
    </source>
</evidence>
<dbReference type="GO" id="GO:0006002">
    <property type="term" value="P:fructose 6-phosphate metabolic process"/>
    <property type="evidence" value="ECO:0007669"/>
    <property type="project" value="InterPro"/>
</dbReference>
<feature type="domain" description="Phosphofructokinase" evidence="11">
    <location>
        <begin position="13"/>
        <end position="229"/>
    </location>
</feature>
<keyword evidence="4" id="KW-0808">Transferase</keyword>
<keyword evidence="8" id="KW-0324">Glycolysis</keyword>
<comment type="function">
    <text evidence="2">Catalyzes the phosphorylation of D-fructose 6-phosphate, the first committing step of glycolysis. Uses inorganic phosphate (PPi) as phosphoryl donor instead of ATP like common ATP-dependent phosphofructokinases (ATP-PFKs), which renders the reaction reversible, and can thus function both in glycolysis and gluconeogenesis. Consistently, PPi-PFK can replace the enzymes of both the forward (ATP-PFK) and reverse (fructose-bisphosphatase (FBPase)) reactions.</text>
</comment>
<dbReference type="GO" id="GO:0009749">
    <property type="term" value="P:response to glucose"/>
    <property type="evidence" value="ECO:0007669"/>
    <property type="project" value="TreeGrafter"/>
</dbReference>
<dbReference type="PANTHER" id="PTHR43650:SF1">
    <property type="entry name" value="PYROPHOSPHATE--FRUCTOSE 6-PHOSPHATE 1-PHOSPHOTRANSFERASE SUBUNIT BETA 2"/>
    <property type="match status" value="1"/>
</dbReference>
<evidence type="ECO:0000256" key="3">
    <source>
        <dbReference type="ARBA" id="ARBA00022490"/>
    </source>
</evidence>
<proteinExistence type="inferred from homology"/>
<reference evidence="12 13" key="1">
    <citation type="submission" date="2020-03" db="EMBL/GenBank/DDBJ databases">
        <title>Metabolic flexibility allows generalist bacteria to become dominant in a frequently disturbed ecosystem.</title>
        <authorList>
            <person name="Chen Y.-J."/>
            <person name="Leung P.M."/>
            <person name="Bay S.K."/>
            <person name="Hugenholtz P."/>
            <person name="Kessler A.J."/>
            <person name="Shelley G."/>
            <person name="Waite D.W."/>
            <person name="Cook P.L."/>
            <person name="Greening C."/>
        </authorList>
    </citation>
    <scope>NUCLEOTIDE SEQUENCE [LARGE SCALE GENOMIC DNA]</scope>
    <source>
        <strain evidence="12">SS_bin_28</strain>
    </source>
</reference>
<dbReference type="GO" id="GO:0046872">
    <property type="term" value="F:metal ion binding"/>
    <property type="evidence" value="ECO:0007669"/>
    <property type="project" value="UniProtKB-KW"/>
</dbReference>
<dbReference type="InterPro" id="IPR022953">
    <property type="entry name" value="ATP_PFK"/>
</dbReference>
<keyword evidence="3" id="KW-0963">Cytoplasm</keyword>
<comment type="cofactor">
    <cofactor evidence="1">
        <name>Mg(2+)</name>
        <dbReference type="ChEBI" id="CHEBI:18420"/>
    </cofactor>
</comment>
<dbReference type="Pfam" id="PF00365">
    <property type="entry name" value="PFK"/>
    <property type="match status" value="1"/>
</dbReference>
<evidence type="ECO:0000256" key="5">
    <source>
        <dbReference type="ARBA" id="ARBA00022723"/>
    </source>
</evidence>
<keyword evidence="6 12" id="KW-0418">Kinase</keyword>
<name>A0A7Y2E4W0_UNCEI</name>
<evidence type="ECO:0000313" key="12">
    <source>
        <dbReference type="EMBL" id="NNF05238.1"/>
    </source>
</evidence>
<dbReference type="GO" id="GO:0005829">
    <property type="term" value="C:cytosol"/>
    <property type="evidence" value="ECO:0007669"/>
    <property type="project" value="TreeGrafter"/>
</dbReference>
<evidence type="ECO:0000313" key="13">
    <source>
        <dbReference type="Proteomes" id="UP000547674"/>
    </source>
</evidence>
<comment type="similarity">
    <text evidence="9">Belongs to the phosphofructokinase type A (PFKA) family.</text>
</comment>
<dbReference type="GO" id="GO:0047334">
    <property type="term" value="F:diphosphate-fructose-6-phosphate 1-phosphotransferase activity"/>
    <property type="evidence" value="ECO:0007669"/>
    <property type="project" value="UniProtKB-EC"/>
</dbReference>
<dbReference type="InterPro" id="IPR000023">
    <property type="entry name" value="Phosphofructokinase_dom"/>
</dbReference>
<evidence type="ECO:0000256" key="7">
    <source>
        <dbReference type="ARBA" id="ARBA00022842"/>
    </source>
</evidence>
<evidence type="ECO:0000256" key="8">
    <source>
        <dbReference type="ARBA" id="ARBA00023152"/>
    </source>
</evidence>
<sequence>MAEFSQNQRRKTLAILVGGGPAPGINGVIRSVTNEALGAGMRVLGIMEGFRWLAQGDGTRVRELDYDAVSGIHFDGGSVLRTSRTNPASKPETLEATVRALTELGVDYLVTIGGDDTASSAMKIEKAGIKIGIAHVPKTIDNDLPLPGHMPTFGYETARAAGVDITQAMMVDAETTNRWYYLVSMGRKAGHLALGIGKAAGATLTIIGEEFRNERVSLRTICDILESSHIKRMAHGRPYG</sequence>
<gene>
    <name evidence="12" type="ORF">HKN21_00625</name>
</gene>
<organism evidence="12 13">
    <name type="scientific">Eiseniibacteriota bacterium</name>
    <dbReference type="NCBI Taxonomy" id="2212470"/>
    <lineage>
        <taxon>Bacteria</taxon>
        <taxon>Candidatus Eiseniibacteriota</taxon>
    </lineage>
</organism>
<dbReference type="Proteomes" id="UP000547674">
    <property type="component" value="Unassembled WGS sequence"/>
</dbReference>
<dbReference type="InterPro" id="IPR035966">
    <property type="entry name" value="PKF_sf"/>
</dbReference>
<evidence type="ECO:0000256" key="6">
    <source>
        <dbReference type="ARBA" id="ARBA00022777"/>
    </source>
</evidence>
<dbReference type="UniPathway" id="UPA00109">
    <property type="reaction ID" value="UER00182"/>
</dbReference>
<evidence type="ECO:0000256" key="9">
    <source>
        <dbReference type="ARBA" id="ARBA00038478"/>
    </source>
</evidence>
<dbReference type="PANTHER" id="PTHR43650">
    <property type="entry name" value="PYROPHOSPHATE--FRUCTOSE 6-PHOSPHATE 1-PHOSPHOTRANSFERASE"/>
    <property type="match status" value="1"/>
</dbReference>
<feature type="non-terminal residue" evidence="12">
    <location>
        <position position="240"/>
    </location>
</feature>
<dbReference type="EMBL" id="JABDJR010000018">
    <property type="protein sequence ID" value="NNF05238.1"/>
    <property type="molecule type" value="Genomic_DNA"/>
</dbReference>
<dbReference type="GO" id="GO:0003872">
    <property type="term" value="F:6-phosphofructokinase activity"/>
    <property type="evidence" value="ECO:0007669"/>
    <property type="project" value="InterPro"/>
</dbReference>
<dbReference type="PRINTS" id="PR00476">
    <property type="entry name" value="PHFRCTKINASE"/>
</dbReference>
<comment type="caution">
    <text evidence="12">The sequence shown here is derived from an EMBL/GenBank/DDBJ whole genome shotgun (WGS) entry which is preliminary data.</text>
</comment>
<evidence type="ECO:0000259" key="11">
    <source>
        <dbReference type="Pfam" id="PF00365"/>
    </source>
</evidence>